<organism evidence="2 3">
    <name type="scientific">Flavihumibacter solisilvae</name>
    <dbReference type="NCBI Taxonomy" id="1349421"/>
    <lineage>
        <taxon>Bacteria</taxon>
        <taxon>Pseudomonadati</taxon>
        <taxon>Bacteroidota</taxon>
        <taxon>Chitinophagia</taxon>
        <taxon>Chitinophagales</taxon>
        <taxon>Chitinophagaceae</taxon>
        <taxon>Flavihumibacter</taxon>
    </lineage>
</organism>
<name>A0A0C1IW01_9BACT</name>
<dbReference type="STRING" id="1349421.OI18_11255"/>
<dbReference type="OrthoDB" id="9771846at2"/>
<protein>
    <recommendedName>
        <fullName evidence="1">Glycosyltransferase 2-like domain-containing protein</fullName>
    </recommendedName>
</protein>
<keyword evidence="3" id="KW-1185">Reference proteome</keyword>
<dbReference type="EMBL" id="JSVC01000011">
    <property type="protein sequence ID" value="KIC94654.1"/>
    <property type="molecule type" value="Genomic_DNA"/>
</dbReference>
<evidence type="ECO:0000313" key="3">
    <source>
        <dbReference type="Proteomes" id="UP000031408"/>
    </source>
</evidence>
<dbReference type="InterPro" id="IPR029044">
    <property type="entry name" value="Nucleotide-diphossugar_trans"/>
</dbReference>
<proteinExistence type="predicted"/>
<gene>
    <name evidence="2" type="ORF">OI18_11255</name>
</gene>
<reference evidence="2 3" key="1">
    <citation type="submission" date="2014-11" db="EMBL/GenBank/DDBJ databases">
        <title>Genome sequence of Flavihumibacter solisilvae 3-3.</title>
        <authorList>
            <person name="Zhou G."/>
            <person name="Li M."/>
            <person name="Wang G."/>
        </authorList>
    </citation>
    <scope>NUCLEOTIDE SEQUENCE [LARGE SCALE GENOMIC DNA]</scope>
    <source>
        <strain evidence="2 3">3-3</strain>
    </source>
</reference>
<evidence type="ECO:0000259" key="1">
    <source>
        <dbReference type="Pfam" id="PF00535"/>
    </source>
</evidence>
<sequence length="317" mass="36784">MQSPHTLVYFVIVTYNGEQWIHKCLDSVFRNQDMRVKAIVIDNGSQDRTVEVVRDNYPQVKLIETGRNLGFGQANNIGIKVALNDAADFLFLLNQDAWLVDDCLSTMISFLESHWEIGVLSPVHLNGTGNDIDRNFSDYLQQSDLKQFFQQVLMSHSFKAGYIETEFVNAAAWLVSRECIEKVGGFDPVFFHYGEDNNFLQRVKYWGYKICILTSVYICHDREQRPVIPKVDFNHKLKRDWTIFMGTACNVNNPLFYSVIFSKFIRHLAGFFKSSFLLRFPQARYNLSFCRKILANLSKIRKSRKGNVQGLKLIYLK</sequence>
<dbReference type="PANTHER" id="PTHR43179:SF7">
    <property type="entry name" value="RHAMNOSYLTRANSFERASE WBBL"/>
    <property type="match status" value="1"/>
</dbReference>
<comment type="caution">
    <text evidence="2">The sequence shown here is derived from an EMBL/GenBank/DDBJ whole genome shotgun (WGS) entry which is preliminary data.</text>
</comment>
<dbReference type="Gene3D" id="3.90.550.10">
    <property type="entry name" value="Spore Coat Polysaccharide Biosynthesis Protein SpsA, Chain A"/>
    <property type="match status" value="1"/>
</dbReference>
<dbReference type="PANTHER" id="PTHR43179">
    <property type="entry name" value="RHAMNOSYLTRANSFERASE WBBL"/>
    <property type="match status" value="1"/>
</dbReference>
<dbReference type="CDD" id="cd04186">
    <property type="entry name" value="GT_2_like_c"/>
    <property type="match status" value="1"/>
</dbReference>
<accession>A0A0C1IW01</accession>
<dbReference type="AlphaFoldDB" id="A0A0C1IW01"/>
<dbReference type="RefSeq" id="WP_039139906.1">
    <property type="nucleotide sequence ID" value="NZ_JSVC01000011.1"/>
</dbReference>
<evidence type="ECO:0000313" key="2">
    <source>
        <dbReference type="EMBL" id="KIC94654.1"/>
    </source>
</evidence>
<dbReference type="Pfam" id="PF00535">
    <property type="entry name" value="Glycos_transf_2"/>
    <property type="match status" value="1"/>
</dbReference>
<dbReference type="Proteomes" id="UP000031408">
    <property type="component" value="Unassembled WGS sequence"/>
</dbReference>
<dbReference type="InterPro" id="IPR001173">
    <property type="entry name" value="Glyco_trans_2-like"/>
</dbReference>
<feature type="domain" description="Glycosyltransferase 2-like" evidence="1">
    <location>
        <begin position="10"/>
        <end position="178"/>
    </location>
</feature>
<dbReference type="SUPFAM" id="SSF53448">
    <property type="entry name" value="Nucleotide-diphospho-sugar transferases"/>
    <property type="match status" value="1"/>
</dbReference>